<feature type="transmembrane region" description="Helical" evidence="1">
    <location>
        <begin position="430"/>
        <end position="450"/>
    </location>
</feature>
<evidence type="ECO:0000313" key="2">
    <source>
        <dbReference type="EMBL" id="SCL56752.1"/>
    </source>
</evidence>
<feature type="transmembrane region" description="Helical" evidence="1">
    <location>
        <begin position="402"/>
        <end position="424"/>
    </location>
</feature>
<feature type="transmembrane region" description="Helical" evidence="1">
    <location>
        <begin position="113"/>
        <end position="137"/>
    </location>
</feature>
<dbReference type="OrthoDB" id="6017159at2"/>
<feature type="transmembrane region" description="Helical" evidence="1">
    <location>
        <begin position="341"/>
        <end position="374"/>
    </location>
</feature>
<dbReference type="AlphaFoldDB" id="A0A1C6URT2"/>
<evidence type="ECO:0000313" key="5">
    <source>
        <dbReference type="Proteomes" id="UP001334804"/>
    </source>
</evidence>
<keyword evidence="1" id="KW-0472">Membrane</keyword>
<feature type="transmembrane region" description="Helical" evidence="1">
    <location>
        <begin position="486"/>
        <end position="507"/>
    </location>
</feature>
<dbReference type="Proteomes" id="UP000199343">
    <property type="component" value="Unassembled WGS sequence"/>
</dbReference>
<evidence type="ECO:0000313" key="4">
    <source>
        <dbReference type="Proteomes" id="UP000199343"/>
    </source>
</evidence>
<accession>A0A1C6URT2</accession>
<dbReference type="EMBL" id="CP109071">
    <property type="protein sequence ID" value="WSA34712.1"/>
    <property type="molecule type" value="Genomic_DNA"/>
</dbReference>
<name>A0A1C6URT2_9ACTN</name>
<feature type="transmembrane region" description="Helical" evidence="1">
    <location>
        <begin position="21"/>
        <end position="38"/>
    </location>
</feature>
<evidence type="ECO:0000256" key="1">
    <source>
        <dbReference type="SAM" id="Phobius"/>
    </source>
</evidence>
<dbReference type="STRING" id="47871.GA0070608_1706"/>
<protein>
    <recommendedName>
        <fullName evidence="6">ABC-2 type transport system permease protein</fullName>
    </recommendedName>
</protein>
<reference evidence="2 4" key="1">
    <citation type="submission" date="2016-06" db="EMBL/GenBank/DDBJ databases">
        <authorList>
            <person name="Kjaerup R.B."/>
            <person name="Dalgaard T.S."/>
            <person name="Juul-Madsen H.R."/>
        </authorList>
    </citation>
    <scope>NUCLEOTIDE SEQUENCE [LARGE SCALE GENOMIC DNA]</scope>
    <source>
        <strain evidence="2 4">DSM 43363</strain>
    </source>
</reference>
<dbReference type="RefSeq" id="WP_091624561.1">
    <property type="nucleotide sequence ID" value="NZ_CP109071.1"/>
</dbReference>
<feature type="transmembrane region" description="Helical" evidence="1">
    <location>
        <begin position="260"/>
        <end position="278"/>
    </location>
</feature>
<keyword evidence="1" id="KW-1133">Transmembrane helix</keyword>
<feature type="transmembrane region" description="Helical" evidence="1">
    <location>
        <begin position="459"/>
        <end position="480"/>
    </location>
</feature>
<proteinExistence type="predicted"/>
<dbReference type="Proteomes" id="UP001334804">
    <property type="component" value="Chromosome"/>
</dbReference>
<reference evidence="3 5" key="2">
    <citation type="submission" date="2022-10" db="EMBL/GenBank/DDBJ databases">
        <title>The complete genomes of actinobacterial strains from the NBC collection.</title>
        <authorList>
            <person name="Joergensen T.S."/>
            <person name="Alvarez Arevalo M."/>
            <person name="Sterndorff E.B."/>
            <person name="Faurdal D."/>
            <person name="Vuksanovic O."/>
            <person name="Mourched A.-S."/>
            <person name="Charusanti P."/>
            <person name="Shaw S."/>
            <person name="Blin K."/>
            <person name="Weber T."/>
        </authorList>
    </citation>
    <scope>NUCLEOTIDE SEQUENCE [LARGE SCALE GENOMIC DNA]</scope>
    <source>
        <strain evidence="3 5">NBC 01809</strain>
    </source>
</reference>
<organism evidence="2 4">
    <name type="scientific">Micromonospora peucetia</name>
    <dbReference type="NCBI Taxonomy" id="47871"/>
    <lineage>
        <taxon>Bacteria</taxon>
        <taxon>Bacillati</taxon>
        <taxon>Actinomycetota</taxon>
        <taxon>Actinomycetes</taxon>
        <taxon>Micromonosporales</taxon>
        <taxon>Micromonosporaceae</taxon>
        <taxon>Micromonospora</taxon>
    </lineage>
</organism>
<keyword evidence="5" id="KW-1185">Reference proteome</keyword>
<feature type="transmembrane region" description="Helical" evidence="1">
    <location>
        <begin position="149"/>
        <end position="171"/>
    </location>
</feature>
<feature type="transmembrane region" description="Helical" evidence="1">
    <location>
        <begin position="58"/>
        <end position="82"/>
    </location>
</feature>
<sequence length="512" mass="53632">MRPRVLGALALADFRERVRRPGYLVVLLAAVGLGYLAAPSSGSHWTIVNAGMYRGVYNSAYVGTVTALAGALWLSVGGFYVIRTTLARDEQSGVGQLLAATPLRMSGYLVGKYLSNLLVLGSMAAALAGTAVAMQLARGESYSVDPIAILLPFALFTLPALALTAAAAVLFETLPVLRTGFGNLIWFFVSMFAVMAGQSPDAPLGGLGMHVFAESMRDELAAQGIRLTEIALGLMYLDIPPRAVVWTGMDFTAGFVGDRILLLVLATAVAALPAIWFGRFDPARAVLRATPAPAAPAAATVEPVPAHPVVSSPQTMPQRGHSFGRLLVGELRILTQGVSWWWWLGAAALIVIGAAMPASASGTMLIAAWIWPVLIWSRLGTQPREYGVEALLGAYPSPVRGVLAQWLAGVALTALVGLGAGVRMAAAGDLAGWLAGAAFIPALALALGVLSRTNRLFQVVYLLLWYAVLNNMVGFDYLGALDGGPSPILVGAATALLLTAALSVVAARHTRR</sequence>
<dbReference type="EMBL" id="FMIC01000002">
    <property type="protein sequence ID" value="SCL56752.1"/>
    <property type="molecule type" value="Genomic_DNA"/>
</dbReference>
<feature type="transmembrane region" description="Helical" evidence="1">
    <location>
        <begin position="183"/>
        <end position="200"/>
    </location>
</feature>
<keyword evidence="1" id="KW-0812">Transmembrane</keyword>
<gene>
    <name evidence="2" type="ORF">GA0070608_1706</name>
    <name evidence="3" type="ORF">OIE14_12010</name>
</gene>
<evidence type="ECO:0000313" key="3">
    <source>
        <dbReference type="EMBL" id="WSA34712.1"/>
    </source>
</evidence>
<evidence type="ECO:0008006" key="6">
    <source>
        <dbReference type="Google" id="ProtNLM"/>
    </source>
</evidence>